<dbReference type="EMBL" id="HBUF01561819">
    <property type="protein sequence ID" value="CAG6762765.1"/>
    <property type="molecule type" value="Transcribed_RNA"/>
</dbReference>
<proteinExistence type="predicted"/>
<dbReference type="EMBL" id="HBUF01561820">
    <property type="protein sequence ID" value="CAG6762766.1"/>
    <property type="molecule type" value="Transcribed_RNA"/>
</dbReference>
<evidence type="ECO:0000313" key="1">
    <source>
        <dbReference type="EMBL" id="CAG6668637.1"/>
    </source>
</evidence>
<dbReference type="EMBL" id="HBUF01219235">
    <property type="protein sequence ID" value="CAG6668638.1"/>
    <property type="molecule type" value="Transcribed_RNA"/>
</dbReference>
<sequence>MDVKISRKRSREADLNDCSDCLPLSKRINSLCIDNSIPPDGLFQINVNVDQSQAHNVITSSQSSEYFPDPNYNSLSNPVPNGHPPDWSLSSGSCNNVMNHHHQNVPHENKFISNLPHEHPQEHNWNNSGNSHTSWVSSLKYSHDNVNSEYYQNNRLLFDLYVERISRTGQTPANPY</sequence>
<dbReference type="EMBL" id="HBUF01219234">
    <property type="protein sequence ID" value="CAG6668637.1"/>
    <property type="molecule type" value="Transcribed_RNA"/>
</dbReference>
<dbReference type="EMBL" id="HBUF01027506">
    <property type="protein sequence ID" value="CAG6613420.1"/>
    <property type="molecule type" value="Transcribed_RNA"/>
</dbReference>
<dbReference type="AlphaFoldDB" id="A0A8D8SLT7"/>
<dbReference type="EMBL" id="HBUF01378474">
    <property type="protein sequence ID" value="CAG6729319.1"/>
    <property type="molecule type" value="Transcribed_RNA"/>
</dbReference>
<dbReference type="EMBL" id="HBUF01027507">
    <property type="protein sequence ID" value="CAG6613421.1"/>
    <property type="molecule type" value="Transcribed_RNA"/>
</dbReference>
<name>A0A8D8SLT7_9HEMI</name>
<dbReference type="EMBL" id="HBUF01561818">
    <property type="protein sequence ID" value="CAG6762764.1"/>
    <property type="molecule type" value="Transcribed_RNA"/>
</dbReference>
<protein>
    <submittedName>
        <fullName evidence="1">Uncharacterized protein</fullName>
    </submittedName>
</protein>
<reference evidence="1" key="1">
    <citation type="submission" date="2021-05" db="EMBL/GenBank/DDBJ databases">
        <authorList>
            <person name="Alioto T."/>
            <person name="Alioto T."/>
            <person name="Gomez Garrido J."/>
        </authorList>
    </citation>
    <scope>NUCLEOTIDE SEQUENCE</scope>
</reference>
<accession>A0A8D8SLT7</accession>
<dbReference type="EMBL" id="HBUF01378471">
    <property type="protein sequence ID" value="CAG6729317.1"/>
    <property type="molecule type" value="Transcribed_RNA"/>
</dbReference>
<dbReference type="EMBL" id="HBUF01378473">
    <property type="protein sequence ID" value="CAG6729318.1"/>
    <property type="molecule type" value="Transcribed_RNA"/>
</dbReference>
<organism evidence="1">
    <name type="scientific">Cacopsylla melanoneura</name>
    <dbReference type="NCBI Taxonomy" id="428564"/>
    <lineage>
        <taxon>Eukaryota</taxon>
        <taxon>Metazoa</taxon>
        <taxon>Ecdysozoa</taxon>
        <taxon>Arthropoda</taxon>
        <taxon>Hexapoda</taxon>
        <taxon>Insecta</taxon>
        <taxon>Pterygota</taxon>
        <taxon>Neoptera</taxon>
        <taxon>Paraneoptera</taxon>
        <taxon>Hemiptera</taxon>
        <taxon>Sternorrhyncha</taxon>
        <taxon>Psylloidea</taxon>
        <taxon>Psyllidae</taxon>
        <taxon>Psyllinae</taxon>
        <taxon>Cacopsylla</taxon>
    </lineage>
</organism>